<accession>Q10EL9</accession>
<protein>
    <submittedName>
        <fullName evidence="1">ABC1 protein, putative, expressed</fullName>
    </submittedName>
</protein>
<organism evidence="1">
    <name type="scientific">Oryza sativa subsp. japonica</name>
    <name type="common">Rice</name>
    <dbReference type="NCBI Taxonomy" id="39947"/>
    <lineage>
        <taxon>Eukaryota</taxon>
        <taxon>Viridiplantae</taxon>
        <taxon>Streptophyta</taxon>
        <taxon>Embryophyta</taxon>
        <taxon>Tracheophyta</taxon>
        <taxon>Spermatophyta</taxon>
        <taxon>Magnoliopsida</taxon>
        <taxon>Liliopsida</taxon>
        <taxon>Poales</taxon>
        <taxon>Poaceae</taxon>
        <taxon>BOP clade</taxon>
        <taxon>Oryzoideae</taxon>
        <taxon>Oryzeae</taxon>
        <taxon>Oryzinae</taxon>
        <taxon>Oryza</taxon>
        <taxon>Oryza sativa</taxon>
    </lineage>
</organism>
<sequence length="104" mass="11965">MYASLYFPQISELLRRLPRVILLMLKTNDCLRSVNHALVGGSSMESFVIIGRISSEAVLEAKRMSSRSILNKLMIWLEEILLEARFFSLKLLLCFMQLKKLLAC</sequence>
<proteinExistence type="predicted"/>
<dbReference type="AlphaFoldDB" id="Q10EL9"/>
<reference evidence="1" key="1">
    <citation type="journal article" date="2005" name="Genome Res.">
        <title>Sequence, annotation, and analysis of synteny between rice chromosome 3 and diverged grass species.</title>
        <authorList>
            <consortium name="Rice Chromosome 3 Sequencing Consortium"/>
            <person name="Buell C.R."/>
            <person name="Yuan Q."/>
            <person name="Ouyang S."/>
            <person name="Liu J."/>
            <person name="Zhu W."/>
            <person name="Wang A."/>
            <person name="Maiti R."/>
            <person name="Haas B."/>
            <person name="Wortman J."/>
            <person name="Pertea M."/>
            <person name="Jones K.M."/>
            <person name="Kim M."/>
            <person name="Overton L."/>
            <person name="Tsitrin T."/>
            <person name="Fadrosh D."/>
            <person name="Bera J."/>
            <person name="Weaver B."/>
            <person name="Jin S."/>
            <person name="Johri S."/>
            <person name="Reardon M."/>
            <person name="Webb K."/>
            <person name="Hill J."/>
            <person name="Moffat K."/>
            <person name="Tallon L."/>
            <person name="Van Aken S."/>
            <person name="Lewis M."/>
            <person name="Utterback T."/>
            <person name="Feldblyum T."/>
            <person name="Zismann V."/>
            <person name="Iobst S."/>
            <person name="Hsiao J."/>
            <person name="de Vazeille A.R."/>
            <person name="Salzberg S.L."/>
            <person name="White O."/>
            <person name="Fraser C."/>
            <person name="Yu Y."/>
            <person name="Kim H."/>
            <person name="Rambo T."/>
            <person name="Currie J."/>
            <person name="Collura K."/>
            <person name="Kernodle-Thompson S."/>
            <person name="Wei F."/>
            <person name="Kudrna K."/>
            <person name="Ammiraju J.S."/>
            <person name="Luo M."/>
            <person name="Goicoechea J.L."/>
            <person name="Wing R.A."/>
            <person name="Henry D."/>
            <person name="Oates R."/>
            <person name="Palmer M."/>
            <person name="Pries G."/>
            <person name="Saski C."/>
            <person name="Simmons J."/>
            <person name="Soderlund C."/>
            <person name="Nelson W."/>
            <person name="de la Bastide M."/>
            <person name="Spiegel L."/>
            <person name="Nascimento L."/>
            <person name="Huang E."/>
            <person name="Preston R."/>
            <person name="Zutavern T."/>
            <person name="Palmer L."/>
            <person name="O'Shaughnessy A."/>
            <person name="Dike S."/>
            <person name="McCombie W.R."/>
            <person name="Minx P."/>
            <person name="Cordum H."/>
            <person name="Wilson R."/>
            <person name="Jin W."/>
            <person name="Lee H.R."/>
            <person name="Jiang J."/>
            <person name="Jackson S."/>
        </authorList>
    </citation>
    <scope>NUCLEOTIDE SEQUENCE [LARGE SCALE GENOMIC DNA]</scope>
</reference>
<name>Q10EL9_ORYSJ</name>
<reference evidence="1" key="2">
    <citation type="submission" date="2006-06" db="EMBL/GenBank/DDBJ databases">
        <authorList>
            <person name="Buell R."/>
            <person name="Wing R.A."/>
            <person name="McCombie W.A."/>
            <person name="Ouyang S."/>
        </authorList>
    </citation>
    <scope>NUCLEOTIDE SEQUENCE</scope>
</reference>
<evidence type="ECO:0000313" key="1">
    <source>
        <dbReference type="EMBL" id="ABF98369.1"/>
    </source>
</evidence>
<dbReference type="EMBL" id="DP000009">
    <property type="protein sequence ID" value="ABF98369.1"/>
    <property type="molecule type" value="Genomic_DNA"/>
</dbReference>
<gene>
    <name evidence="1" type="ordered locus">LOC_Os03g49140</name>
</gene>